<reference evidence="1" key="1">
    <citation type="journal article" date="2020" name="mSystems">
        <title>Genome- and Community-Level Interaction Insights into Carbon Utilization and Element Cycling Functions of Hydrothermarchaeota in Hydrothermal Sediment.</title>
        <authorList>
            <person name="Zhou Z."/>
            <person name="Liu Y."/>
            <person name="Xu W."/>
            <person name="Pan J."/>
            <person name="Luo Z.H."/>
            <person name="Li M."/>
        </authorList>
    </citation>
    <scope>NUCLEOTIDE SEQUENCE [LARGE SCALE GENOMIC DNA]</scope>
    <source>
        <strain evidence="1">SpSt-374</strain>
    </source>
</reference>
<dbReference type="EMBL" id="DSPX01000100">
    <property type="protein sequence ID" value="HGG01008.1"/>
    <property type="molecule type" value="Genomic_DNA"/>
</dbReference>
<keyword evidence="1" id="KW-0418">Kinase</keyword>
<dbReference type="GO" id="GO:0016301">
    <property type="term" value="F:kinase activity"/>
    <property type="evidence" value="ECO:0007669"/>
    <property type="project" value="UniProtKB-KW"/>
</dbReference>
<dbReference type="InterPro" id="IPR027417">
    <property type="entry name" value="P-loop_NTPase"/>
</dbReference>
<gene>
    <name evidence="1" type="ORF">ENR15_10245</name>
</gene>
<dbReference type="PANTHER" id="PTHR37816:SF3">
    <property type="entry name" value="MODULATES DNA TOPOLOGY"/>
    <property type="match status" value="1"/>
</dbReference>
<name>A0A7C3ZW94_9CYAN</name>
<proteinExistence type="predicted"/>
<sequence length="161" mass="18572">MKVIILGNAGSGKSTMARRIIGTMNIPILSLDEIAWNPGPERKPLAESIRDLQLFMDNHEQWIIEGCYGDLIEAALPYCTELRFLNPGIHICVEHCQNRPWEADKFPSPEAQQAMFAGLIEWVKQYDNRDDEYGLKRHRQIFDNFTGLKKEYLTVDAYNQD</sequence>
<dbReference type="Gene3D" id="3.40.50.300">
    <property type="entry name" value="P-loop containing nucleotide triphosphate hydrolases"/>
    <property type="match status" value="1"/>
</dbReference>
<accession>A0A7C3ZW94</accession>
<keyword evidence="1" id="KW-0808">Transferase</keyword>
<dbReference type="PANTHER" id="PTHR37816">
    <property type="entry name" value="YALI0E33011P"/>
    <property type="match status" value="1"/>
</dbReference>
<dbReference type="AlphaFoldDB" id="A0A7C3ZW94"/>
<organism evidence="1">
    <name type="scientific">Planktothricoides sp. SpSt-374</name>
    <dbReference type="NCBI Taxonomy" id="2282167"/>
    <lineage>
        <taxon>Bacteria</taxon>
        <taxon>Bacillati</taxon>
        <taxon>Cyanobacteriota</taxon>
        <taxon>Cyanophyceae</taxon>
        <taxon>Oscillatoriophycideae</taxon>
        <taxon>Oscillatoriales</taxon>
        <taxon>Oscillatoriaceae</taxon>
        <taxon>Planktothricoides</taxon>
    </lineage>
</organism>
<dbReference type="SUPFAM" id="SSF52540">
    <property type="entry name" value="P-loop containing nucleoside triphosphate hydrolases"/>
    <property type="match status" value="1"/>
</dbReference>
<evidence type="ECO:0000313" key="1">
    <source>
        <dbReference type="EMBL" id="HGG01008.1"/>
    </source>
</evidence>
<protein>
    <submittedName>
        <fullName evidence="1">Shikimate kinase</fullName>
    </submittedName>
</protein>
<dbReference type="InterPro" id="IPR052922">
    <property type="entry name" value="Cytidylate_Kinase-2"/>
</dbReference>
<comment type="caution">
    <text evidence="1">The sequence shown here is derived from an EMBL/GenBank/DDBJ whole genome shotgun (WGS) entry which is preliminary data.</text>
</comment>